<keyword evidence="6 8" id="KW-0418">Kinase</keyword>
<proteinExistence type="inferred from homology"/>
<sequence>MLVIRQSFKGNNCERVCLVATAVVQCRSASRLLWRPHTAKHAHDCSLRLIRPSARKFTTGCRAALATEVQRPLEGSDQRPLHSRPEDQAETSTSAPTQGRLQLIVGPMFAGKTTRLIAEIHALVPGVRFAAVKSDKDVRYGTCSEFLPNTQRPNGSLHTHNGHSQVCYALPTLKHMRQLDDYEKLQAIFIDEGHFFEDLKEFCDCAVDHERKHVFVAGIDSDFQRNSIGQIADLFPRCDELHPLS</sequence>
<organism evidence="11 12">
    <name type="scientific">Symbiochloris irregularis</name>
    <dbReference type="NCBI Taxonomy" id="706552"/>
    <lineage>
        <taxon>Eukaryota</taxon>
        <taxon>Viridiplantae</taxon>
        <taxon>Chlorophyta</taxon>
        <taxon>core chlorophytes</taxon>
        <taxon>Trebouxiophyceae</taxon>
        <taxon>Trebouxiales</taxon>
        <taxon>Trebouxiaceae</taxon>
        <taxon>Symbiochloris</taxon>
    </lineage>
</organism>
<dbReference type="GO" id="GO:0004797">
    <property type="term" value="F:thymidine kinase activity"/>
    <property type="evidence" value="ECO:0007669"/>
    <property type="project" value="UniProtKB-EC"/>
</dbReference>
<feature type="compositionally biased region" description="Basic and acidic residues" evidence="10">
    <location>
        <begin position="74"/>
        <end position="87"/>
    </location>
</feature>
<evidence type="ECO:0000256" key="3">
    <source>
        <dbReference type="ARBA" id="ARBA00022634"/>
    </source>
</evidence>
<keyword evidence="4 8" id="KW-0808">Transferase</keyword>
<dbReference type="AlphaFoldDB" id="A0AAW1Q0B4"/>
<dbReference type="GO" id="GO:0046104">
    <property type="term" value="P:thymidine metabolic process"/>
    <property type="evidence" value="ECO:0007669"/>
    <property type="project" value="TreeGrafter"/>
</dbReference>
<feature type="region of interest" description="Disordered" evidence="10">
    <location>
        <begin position="68"/>
        <end position="97"/>
    </location>
</feature>
<dbReference type="EC" id="2.7.1.21" evidence="2 8"/>
<evidence type="ECO:0000256" key="7">
    <source>
        <dbReference type="ARBA" id="ARBA00022840"/>
    </source>
</evidence>
<dbReference type="PANTHER" id="PTHR11441">
    <property type="entry name" value="THYMIDINE KINASE"/>
    <property type="match status" value="1"/>
</dbReference>
<dbReference type="GO" id="GO:0071897">
    <property type="term" value="P:DNA biosynthetic process"/>
    <property type="evidence" value="ECO:0007669"/>
    <property type="project" value="UniProtKB-KW"/>
</dbReference>
<comment type="similarity">
    <text evidence="1 9">Belongs to the thymidine kinase family.</text>
</comment>
<dbReference type="EMBL" id="JALJOQ010000004">
    <property type="protein sequence ID" value="KAK9813539.1"/>
    <property type="molecule type" value="Genomic_DNA"/>
</dbReference>
<reference evidence="11 12" key="1">
    <citation type="journal article" date="2024" name="Nat. Commun.">
        <title>Phylogenomics reveals the evolutionary origins of lichenization in chlorophyte algae.</title>
        <authorList>
            <person name="Puginier C."/>
            <person name="Libourel C."/>
            <person name="Otte J."/>
            <person name="Skaloud P."/>
            <person name="Haon M."/>
            <person name="Grisel S."/>
            <person name="Petersen M."/>
            <person name="Berrin J.G."/>
            <person name="Delaux P.M."/>
            <person name="Dal Grande F."/>
            <person name="Keller J."/>
        </authorList>
    </citation>
    <scope>NUCLEOTIDE SEQUENCE [LARGE SCALE GENOMIC DNA]</scope>
    <source>
        <strain evidence="11 12">SAG 2036</strain>
    </source>
</reference>
<evidence type="ECO:0000313" key="11">
    <source>
        <dbReference type="EMBL" id="KAK9813539.1"/>
    </source>
</evidence>
<evidence type="ECO:0000313" key="12">
    <source>
        <dbReference type="Proteomes" id="UP001465755"/>
    </source>
</evidence>
<dbReference type="InterPro" id="IPR027417">
    <property type="entry name" value="P-loop_NTPase"/>
</dbReference>
<dbReference type="Gene3D" id="3.40.50.300">
    <property type="entry name" value="P-loop containing nucleotide triphosphate hydrolases"/>
    <property type="match status" value="1"/>
</dbReference>
<dbReference type="SUPFAM" id="SSF52540">
    <property type="entry name" value="P-loop containing nucleoside triphosphate hydrolases"/>
    <property type="match status" value="1"/>
</dbReference>
<dbReference type="PANTHER" id="PTHR11441:SF0">
    <property type="entry name" value="THYMIDINE KINASE, CYTOSOLIC"/>
    <property type="match status" value="1"/>
</dbReference>
<evidence type="ECO:0000256" key="4">
    <source>
        <dbReference type="ARBA" id="ARBA00022679"/>
    </source>
</evidence>
<accession>A0AAW1Q0B4</accession>
<comment type="caution">
    <text evidence="11">The sequence shown here is derived from an EMBL/GenBank/DDBJ whole genome shotgun (WGS) entry which is preliminary data.</text>
</comment>
<keyword evidence="3 8" id="KW-0237">DNA synthesis</keyword>
<evidence type="ECO:0000256" key="8">
    <source>
        <dbReference type="RuleBase" id="RU000544"/>
    </source>
</evidence>
<protein>
    <recommendedName>
        <fullName evidence="2 8">Thymidine kinase</fullName>
        <ecNumber evidence="2 8">2.7.1.21</ecNumber>
    </recommendedName>
</protein>
<evidence type="ECO:0000256" key="2">
    <source>
        <dbReference type="ARBA" id="ARBA00012118"/>
    </source>
</evidence>
<evidence type="ECO:0000256" key="1">
    <source>
        <dbReference type="ARBA" id="ARBA00007587"/>
    </source>
</evidence>
<evidence type="ECO:0000256" key="5">
    <source>
        <dbReference type="ARBA" id="ARBA00022741"/>
    </source>
</evidence>
<keyword evidence="7 8" id="KW-0067">ATP-binding</keyword>
<evidence type="ECO:0000256" key="10">
    <source>
        <dbReference type="SAM" id="MobiDB-lite"/>
    </source>
</evidence>
<keyword evidence="5 8" id="KW-0547">Nucleotide-binding</keyword>
<dbReference type="GO" id="GO:0005524">
    <property type="term" value="F:ATP binding"/>
    <property type="evidence" value="ECO:0007669"/>
    <property type="project" value="UniProtKB-KW"/>
</dbReference>
<dbReference type="InterPro" id="IPR001267">
    <property type="entry name" value="Thymidine_kinase"/>
</dbReference>
<name>A0AAW1Q0B4_9CHLO</name>
<evidence type="ECO:0000256" key="9">
    <source>
        <dbReference type="RuleBase" id="RU004165"/>
    </source>
</evidence>
<comment type="catalytic activity">
    <reaction evidence="8">
        <text>thymidine + ATP = dTMP + ADP + H(+)</text>
        <dbReference type="Rhea" id="RHEA:19129"/>
        <dbReference type="ChEBI" id="CHEBI:15378"/>
        <dbReference type="ChEBI" id="CHEBI:17748"/>
        <dbReference type="ChEBI" id="CHEBI:30616"/>
        <dbReference type="ChEBI" id="CHEBI:63528"/>
        <dbReference type="ChEBI" id="CHEBI:456216"/>
        <dbReference type="EC" id="2.7.1.21"/>
    </reaction>
</comment>
<dbReference type="Pfam" id="PF00265">
    <property type="entry name" value="TK"/>
    <property type="match status" value="1"/>
</dbReference>
<gene>
    <name evidence="11" type="ORF">WJX73_005742</name>
</gene>
<evidence type="ECO:0000256" key="6">
    <source>
        <dbReference type="ARBA" id="ARBA00022777"/>
    </source>
</evidence>
<keyword evidence="12" id="KW-1185">Reference proteome</keyword>
<dbReference type="Proteomes" id="UP001465755">
    <property type="component" value="Unassembled WGS sequence"/>
</dbReference>